<evidence type="ECO:0000313" key="4">
    <source>
        <dbReference type="EMBL" id="EHQ28825.1"/>
    </source>
</evidence>
<dbReference type="OrthoDB" id="9789181at2"/>
<dbReference type="STRING" id="714943.Mucpa_4740"/>
<dbReference type="eggNOG" id="COG0745">
    <property type="taxonomic scope" value="Bacteria"/>
</dbReference>
<dbReference type="HOGENOM" id="CLU_000445_69_17_10"/>
<protein>
    <submittedName>
        <fullName evidence="4">Response regulator receiver protein</fullName>
    </submittedName>
</protein>
<dbReference type="GO" id="GO:0000160">
    <property type="term" value="P:phosphorelay signal transduction system"/>
    <property type="evidence" value="ECO:0007669"/>
    <property type="project" value="InterPro"/>
</dbReference>
<organism evidence="4 5">
    <name type="scientific">Mucilaginibacter paludis DSM 18603</name>
    <dbReference type="NCBI Taxonomy" id="714943"/>
    <lineage>
        <taxon>Bacteria</taxon>
        <taxon>Pseudomonadati</taxon>
        <taxon>Bacteroidota</taxon>
        <taxon>Sphingobacteriia</taxon>
        <taxon>Sphingobacteriales</taxon>
        <taxon>Sphingobacteriaceae</taxon>
        <taxon>Mucilaginibacter</taxon>
    </lineage>
</organism>
<dbReference type="AlphaFoldDB" id="H1Y0T5"/>
<dbReference type="InterPro" id="IPR001789">
    <property type="entry name" value="Sig_transdc_resp-reg_receiver"/>
</dbReference>
<accession>H1Y0T5</accession>
<evidence type="ECO:0000313" key="5">
    <source>
        <dbReference type="Proteomes" id="UP000002774"/>
    </source>
</evidence>
<dbReference type="RefSeq" id="WP_008509763.1">
    <property type="nucleotide sequence ID" value="NZ_CM001403.1"/>
</dbReference>
<proteinExistence type="predicted"/>
<evidence type="ECO:0000256" key="1">
    <source>
        <dbReference type="ARBA" id="ARBA00022553"/>
    </source>
</evidence>
<feature type="modified residue" description="4-aspartylphosphate" evidence="2">
    <location>
        <position position="55"/>
    </location>
</feature>
<dbReference type="InterPro" id="IPR011006">
    <property type="entry name" value="CheY-like_superfamily"/>
</dbReference>
<name>H1Y0T5_9SPHI</name>
<keyword evidence="5" id="KW-1185">Reference proteome</keyword>
<sequence length="121" mass="13271">MPNTLKKILIADDDEAIVDSTALLLEVMGYQVSQTLDGSKISKAMQNKPDLVLLDIWMSGVDGRDICRQMKANPDTQNIPVLMISASRDVKQSAFDSGANDFLEKPFEMDALINKIATLIG</sequence>
<dbReference type="PANTHER" id="PTHR44591:SF3">
    <property type="entry name" value="RESPONSE REGULATORY DOMAIN-CONTAINING PROTEIN"/>
    <property type="match status" value="1"/>
</dbReference>
<dbReference type="SMART" id="SM00448">
    <property type="entry name" value="REC"/>
    <property type="match status" value="1"/>
</dbReference>
<dbReference type="Gene3D" id="3.40.50.2300">
    <property type="match status" value="1"/>
</dbReference>
<dbReference type="EMBL" id="CM001403">
    <property type="protein sequence ID" value="EHQ28825.1"/>
    <property type="molecule type" value="Genomic_DNA"/>
</dbReference>
<dbReference type="InterPro" id="IPR050595">
    <property type="entry name" value="Bact_response_regulator"/>
</dbReference>
<dbReference type="PANTHER" id="PTHR44591">
    <property type="entry name" value="STRESS RESPONSE REGULATOR PROTEIN 1"/>
    <property type="match status" value="1"/>
</dbReference>
<dbReference type="SUPFAM" id="SSF52172">
    <property type="entry name" value="CheY-like"/>
    <property type="match status" value="1"/>
</dbReference>
<dbReference type="PROSITE" id="PS50110">
    <property type="entry name" value="RESPONSE_REGULATORY"/>
    <property type="match status" value="1"/>
</dbReference>
<dbReference type="Pfam" id="PF00072">
    <property type="entry name" value="Response_reg"/>
    <property type="match status" value="1"/>
</dbReference>
<dbReference type="Proteomes" id="UP000002774">
    <property type="component" value="Chromosome"/>
</dbReference>
<feature type="domain" description="Response regulatory" evidence="3">
    <location>
        <begin position="7"/>
        <end position="120"/>
    </location>
</feature>
<evidence type="ECO:0000256" key="2">
    <source>
        <dbReference type="PROSITE-ProRule" id="PRU00169"/>
    </source>
</evidence>
<reference evidence="4" key="1">
    <citation type="submission" date="2011-09" db="EMBL/GenBank/DDBJ databases">
        <title>The permanent draft genome of Mucilaginibacter paludis DSM 18603.</title>
        <authorList>
            <consortium name="US DOE Joint Genome Institute (JGI-PGF)"/>
            <person name="Lucas S."/>
            <person name="Han J."/>
            <person name="Lapidus A."/>
            <person name="Bruce D."/>
            <person name="Goodwin L."/>
            <person name="Pitluck S."/>
            <person name="Peters L."/>
            <person name="Kyrpides N."/>
            <person name="Mavromatis K."/>
            <person name="Ivanova N."/>
            <person name="Mikhailova N."/>
            <person name="Held B."/>
            <person name="Detter J.C."/>
            <person name="Tapia R."/>
            <person name="Han C."/>
            <person name="Land M."/>
            <person name="Hauser L."/>
            <person name="Markowitz V."/>
            <person name="Cheng J.-F."/>
            <person name="Hugenholtz P."/>
            <person name="Woyke T."/>
            <person name="Wu D."/>
            <person name="Tindall B."/>
            <person name="Brambilla E."/>
            <person name="Klenk H.-P."/>
            <person name="Eisen J.A."/>
        </authorList>
    </citation>
    <scope>NUCLEOTIDE SEQUENCE [LARGE SCALE GENOMIC DNA]</scope>
    <source>
        <strain evidence="4">DSM 18603</strain>
    </source>
</reference>
<gene>
    <name evidence="4" type="ORF">Mucpa_4740</name>
</gene>
<evidence type="ECO:0000259" key="3">
    <source>
        <dbReference type="PROSITE" id="PS50110"/>
    </source>
</evidence>
<keyword evidence="1 2" id="KW-0597">Phosphoprotein</keyword>